<sequence>MAYKRTNKLLMMQKVIEIYLREKKPGISTAYVYRTYIYPVYPISIATLYNYLSTPVTKELKEIEAKDNAQLGLFE</sequence>
<comment type="caution">
    <text evidence="1">The sequence shown here is derived from an EMBL/GenBank/DDBJ whole genome shotgun (WGS) entry which is preliminary data.</text>
</comment>
<dbReference type="AlphaFoldDB" id="A0A644V8E2"/>
<organism evidence="1">
    <name type="scientific">bioreactor metagenome</name>
    <dbReference type="NCBI Taxonomy" id="1076179"/>
    <lineage>
        <taxon>unclassified sequences</taxon>
        <taxon>metagenomes</taxon>
        <taxon>ecological metagenomes</taxon>
    </lineage>
</organism>
<protein>
    <submittedName>
        <fullName evidence="1">Uncharacterized protein</fullName>
    </submittedName>
</protein>
<reference evidence="1" key="1">
    <citation type="submission" date="2019-08" db="EMBL/GenBank/DDBJ databases">
        <authorList>
            <person name="Kucharzyk K."/>
            <person name="Murdoch R.W."/>
            <person name="Higgins S."/>
            <person name="Loffler F."/>
        </authorList>
    </citation>
    <scope>NUCLEOTIDE SEQUENCE</scope>
</reference>
<accession>A0A644V8E2</accession>
<evidence type="ECO:0000313" key="1">
    <source>
        <dbReference type="EMBL" id="MPL87600.1"/>
    </source>
</evidence>
<name>A0A644V8E2_9ZZZZ</name>
<gene>
    <name evidence="1" type="ORF">SDC9_33601</name>
</gene>
<proteinExistence type="predicted"/>
<dbReference type="EMBL" id="VSSQ01000241">
    <property type="protein sequence ID" value="MPL87600.1"/>
    <property type="molecule type" value="Genomic_DNA"/>
</dbReference>